<dbReference type="SUPFAM" id="SSF52047">
    <property type="entry name" value="RNI-like"/>
    <property type="match status" value="1"/>
</dbReference>
<accession>A0ABQ8UDV6</accession>
<comment type="caution">
    <text evidence="2">The sequence shown here is derived from an EMBL/GenBank/DDBJ whole genome shotgun (WGS) entry which is preliminary data.</text>
</comment>
<reference evidence="2" key="1">
    <citation type="journal article" date="2022" name="bioRxiv">
        <title>Genomics of Preaxostyla Flagellates Illuminates Evolutionary Transitions and the Path Towards Mitochondrial Loss.</title>
        <authorList>
            <person name="Novak L.V.F."/>
            <person name="Treitli S.C."/>
            <person name="Pyrih J."/>
            <person name="Halakuc P."/>
            <person name="Pipaliya S.V."/>
            <person name="Vacek V."/>
            <person name="Brzon O."/>
            <person name="Soukal P."/>
            <person name="Eme L."/>
            <person name="Dacks J.B."/>
            <person name="Karnkowska A."/>
            <person name="Elias M."/>
            <person name="Hampl V."/>
        </authorList>
    </citation>
    <scope>NUCLEOTIDE SEQUENCE</scope>
    <source>
        <strain evidence="2">RCP-MX</strain>
    </source>
</reference>
<gene>
    <name evidence="2" type="ORF">PAPYR_7694</name>
</gene>
<dbReference type="InterPro" id="IPR032675">
    <property type="entry name" value="LRR_dom_sf"/>
</dbReference>
<feature type="region of interest" description="Disordered" evidence="1">
    <location>
        <begin position="215"/>
        <end position="304"/>
    </location>
</feature>
<dbReference type="Proteomes" id="UP001141327">
    <property type="component" value="Unassembled WGS sequence"/>
</dbReference>
<name>A0ABQ8UDV6_9EUKA</name>
<organism evidence="2 3">
    <name type="scientific">Paratrimastix pyriformis</name>
    <dbReference type="NCBI Taxonomy" id="342808"/>
    <lineage>
        <taxon>Eukaryota</taxon>
        <taxon>Metamonada</taxon>
        <taxon>Preaxostyla</taxon>
        <taxon>Paratrimastigidae</taxon>
        <taxon>Paratrimastix</taxon>
    </lineage>
</organism>
<dbReference type="Gene3D" id="3.80.10.10">
    <property type="entry name" value="Ribonuclease Inhibitor"/>
    <property type="match status" value="1"/>
</dbReference>
<sequence>MKMADEGCHSCGRVLAYFPADILNTLMEKSGNPTIAYLQLLGLCHTTRRTVQGTVREIIFETSETSDFSDQAPTVTMDALTVLIRPCLHLAKLSLVDQKLPIFSPKATVAGSVSWVSKAFAGHPATLTSLRCPAGPLVNVLLQGGHLALLEEIFFVNGDCSRVDHIHPMLPALWRMCPRIRACELDTVALKTVPPGLADRLEEVKLADAVIPVSRSPGPFASHHHPSTTTQPPPPSHHHPATTIQPPPPTHHHPQPPQPPPAAPRRPQPPQPPPATTTTTRFQRCPPTHIPFLSPPHHHQPTHRTGLASIDMAELQTLAPTTAGAFLRRCRNLKRLYLHTEGALPNLAAVAPQLTHLTIHYDFKGPLAAWGLCRLEVLNVFYTNEPDMTAVVSANQSTLRSLTLREPFDDGRSDDGYDDEDQGYDCRFLVEIPLPRLEDLHLALPMTGCPELVSTSLRRLILESRPIRHVACPFLDILQLPDCTAEQLVSLNLSCPRLRVLRAPVQPPRLLRLYAHHRIVAAAEPPGLADLLARMPLLEEVSGYLASSPEDLARVLSMPLITRLALDLGSLPSPVLLRASANLRHLVVTHRRRDMRVEAPGLRTFLLKAPNDETSARESHLALRCPRLVGLILRAGVRLELSEPLPPLRRITACDPQVREELGALFRKARVEPS</sequence>
<proteinExistence type="predicted"/>
<evidence type="ECO:0000313" key="2">
    <source>
        <dbReference type="EMBL" id="KAJ4456968.1"/>
    </source>
</evidence>
<feature type="compositionally biased region" description="Pro residues" evidence="1">
    <location>
        <begin position="245"/>
        <end position="275"/>
    </location>
</feature>
<protein>
    <submittedName>
        <fullName evidence="2">Uncharacterized protein</fullName>
    </submittedName>
</protein>
<evidence type="ECO:0000313" key="3">
    <source>
        <dbReference type="Proteomes" id="UP001141327"/>
    </source>
</evidence>
<feature type="compositionally biased region" description="Low complexity" evidence="1">
    <location>
        <begin position="276"/>
        <end position="287"/>
    </location>
</feature>
<keyword evidence="3" id="KW-1185">Reference proteome</keyword>
<dbReference type="EMBL" id="JAPMOS010000057">
    <property type="protein sequence ID" value="KAJ4456968.1"/>
    <property type="molecule type" value="Genomic_DNA"/>
</dbReference>
<evidence type="ECO:0000256" key="1">
    <source>
        <dbReference type="SAM" id="MobiDB-lite"/>
    </source>
</evidence>